<comment type="caution">
    <text evidence="2">The sequence shown here is derived from an EMBL/GenBank/DDBJ whole genome shotgun (WGS) entry which is preliminary data.</text>
</comment>
<dbReference type="EMBL" id="NQVE01000111">
    <property type="protein sequence ID" value="RAL47673.1"/>
    <property type="molecule type" value="Genomic_DNA"/>
</dbReference>
<proteinExistence type="predicted"/>
<reference evidence="2 3" key="1">
    <citation type="submission" date="2018-06" db="EMBL/GenBank/DDBJ databases">
        <title>The Genome of Cuscuta australis (Dodder) Provides Insight into the Evolution of Plant Parasitism.</title>
        <authorList>
            <person name="Liu H."/>
        </authorList>
    </citation>
    <scope>NUCLEOTIDE SEQUENCE [LARGE SCALE GENOMIC DNA]</scope>
    <source>
        <strain evidence="3">cv. Yunnan</strain>
        <tissue evidence="2">Vines</tissue>
    </source>
</reference>
<dbReference type="Proteomes" id="UP000249390">
    <property type="component" value="Unassembled WGS sequence"/>
</dbReference>
<name>A0A328DUD5_9ASTE</name>
<feature type="region of interest" description="Disordered" evidence="1">
    <location>
        <begin position="188"/>
        <end position="249"/>
    </location>
</feature>
<accession>A0A328DUD5</accession>
<sequence>MYEATPTSPIIAGFLEGNDNLDVGSSFMSIFENNSLYEGVENLGIEPALVGFLRDECEAHEMCDFGGDGVMLNPHPISFASITNVRDATTFITLLEEEGDLHAQGAVGTSANTINCLETHVDANGEDEMDELARKLQWWGLKKVAERGILLEAIQVQLKKEEQLPDHRQIRGIFFSSDDEDSFHRRLSPTAETMSPDEEDTIGGVDEEDILHRRQRRGGQTRMTQSATMAETRMGETPEGDGPYTGKRN</sequence>
<protein>
    <submittedName>
        <fullName evidence="2">Uncharacterized protein</fullName>
    </submittedName>
</protein>
<evidence type="ECO:0000313" key="3">
    <source>
        <dbReference type="Proteomes" id="UP000249390"/>
    </source>
</evidence>
<dbReference type="AlphaFoldDB" id="A0A328DUD5"/>
<organism evidence="2 3">
    <name type="scientific">Cuscuta australis</name>
    <dbReference type="NCBI Taxonomy" id="267555"/>
    <lineage>
        <taxon>Eukaryota</taxon>
        <taxon>Viridiplantae</taxon>
        <taxon>Streptophyta</taxon>
        <taxon>Embryophyta</taxon>
        <taxon>Tracheophyta</taxon>
        <taxon>Spermatophyta</taxon>
        <taxon>Magnoliopsida</taxon>
        <taxon>eudicotyledons</taxon>
        <taxon>Gunneridae</taxon>
        <taxon>Pentapetalae</taxon>
        <taxon>asterids</taxon>
        <taxon>lamiids</taxon>
        <taxon>Solanales</taxon>
        <taxon>Convolvulaceae</taxon>
        <taxon>Cuscuteae</taxon>
        <taxon>Cuscuta</taxon>
        <taxon>Cuscuta subgen. Grammica</taxon>
        <taxon>Cuscuta sect. Cleistogrammica</taxon>
    </lineage>
</organism>
<feature type="compositionally biased region" description="Acidic residues" evidence="1">
    <location>
        <begin position="195"/>
        <end position="209"/>
    </location>
</feature>
<evidence type="ECO:0000256" key="1">
    <source>
        <dbReference type="SAM" id="MobiDB-lite"/>
    </source>
</evidence>
<keyword evidence="3" id="KW-1185">Reference proteome</keyword>
<gene>
    <name evidence="2" type="ORF">DM860_012298</name>
</gene>
<evidence type="ECO:0000313" key="2">
    <source>
        <dbReference type="EMBL" id="RAL47673.1"/>
    </source>
</evidence>